<keyword evidence="2" id="KW-1185">Reference proteome</keyword>
<organism evidence="1 2">
    <name type="scientific">Fimbriiglobus ruber</name>
    <dbReference type="NCBI Taxonomy" id="1908690"/>
    <lineage>
        <taxon>Bacteria</taxon>
        <taxon>Pseudomonadati</taxon>
        <taxon>Planctomycetota</taxon>
        <taxon>Planctomycetia</taxon>
        <taxon>Gemmatales</taxon>
        <taxon>Gemmataceae</taxon>
        <taxon>Fimbriiglobus</taxon>
    </lineage>
</organism>
<comment type="caution">
    <text evidence="1">The sequence shown here is derived from an EMBL/GenBank/DDBJ whole genome shotgun (WGS) entry which is preliminary data.</text>
</comment>
<reference evidence="2" key="1">
    <citation type="submission" date="2017-06" db="EMBL/GenBank/DDBJ databases">
        <title>Genome analysis of Fimbriiglobus ruber SP5, the first member of the order Planctomycetales with confirmed chitinolytic capability.</title>
        <authorList>
            <person name="Ravin N.V."/>
            <person name="Rakitin A.L."/>
            <person name="Ivanova A.A."/>
            <person name="Beletsky A.V."/>
            <person name="Kulichevskaya I.S."/>
            <person name="Mardanov A.V."/>
            <person name="Dedysh S.N."/>
        </authorList>
    </citation>
    <scope>NUCLEOTIDE SEQUENCE [LARGE SCALE GENOMIC DNA]</scope>
    <source>
        <strain evidence="2">SP5</strain>
    </source>
</reference>
<evidence type="ECO:0000313" key="1">
    <source>
        <dbReference type="EMBL" id="OWK35249.1"/>
    </source>
</evidence>
<dbReference type="EMBL" id="NIDE01000018">
    <property type="protein sequence ID" value="OWK35249.1"/>
    <property type="molecule type" value="Genomic_DNA"/>
</dbReference>
<sequence>MIRHADARKTDKVRCDILSGQMSGEWFDETVRHLLLNRHFIKDKIRRQKLRRLMNTNNRDKALVF</sequence>
<name>A0A225DDM1_9BACT</name>
<accession>A0A225DDM1</accession>
<dbReference type="Proteomes" id="UP000214646">
    <property type="component" value="Unassembled WGS sequence"/>
</dbReference>
<dbReference type="RefSeq" id="WP_161968019.1">
    <property type="nucleotide sequence ID" value="NZ_NIDE01000018.1"/>
</dbReference>
<gene>
    <name evidence="1" type="ORF">FRUB_09410</name>
</gene>
<evidence type="ECO:0000313" key="2">
    <source>
        <dbReference type="Proteomes" id="UP000214646"/>
    </source>
</evidence>
<protein>
    <submittedName>
        <fullName evidence="1">Uncharacterized protein</fullName>
    </submittedName>
</protein>
<dbReference type="AlphaFoldDB" id="A0A225DDM1"/>
<proteinExistence type="predicted"/>